<dbReference type="STRING" id="351348.Maqu_0613"/>
<dbReference type="eggNOG" id="COG2067">
    <property type="taxonomic scope" value="Bacteria"/>
</dbReference>
<dbReference type="KEGG" id="maq:Maqu_0613"/>
<accession>A1TY95</accession>
<evidence type="ECO:0000313" key="8">
    <source>
        <dbReference type="EMBL" id="ABM17714.1"/>
    </source>
</evidence>
<keyword evidence="5" id="KW-0732">Signal</keyword>
<evidence type="ECO:0000256" key="3">
    <source>
        <dbReference type="ARBA" id="ARBA00022452"/>
    </source>
</evidence>
<comment type="similarity">
    <text evidence="2">Belongs to the OmpP1/FadL family.</text>
</comment>
<dbReference type="Pfam" id="PF03349">
    <property type="entry name" value="Toluene_X"/>
    <property type="match status" value="1"/>
</dbReference>
<dbReference type="GO" id="GO:0015483">
    <property type="term" value="F:long-chain fatty acid transporting porin activity"/>
    <property type="evidence" value="ECO:0007669"/>
    <property type="project" value="TreeGrafter"/>
</dbReference>
<keyword evidence="6" id="KW-0472">Membrane</keyword>
<dbReference type="HOGENOM" id="CLU_1308910_0_0_6"/>
<comment type="subcellular location">
    <subcellularLocation>
        <location evidence="1">Cell outer membrane</location>
        <topology evidence="1">Multi-pass membrane protein</topology>
    </subcellularLocation>
</comment>
<evidence type="ECO:0000256" key="1">
    <source>
        <dbReference type="ARBA" id="ARBA00004571"/>
    </source>
</evidence>
<dbReference type="Gene3D" id="2.40.160.60">
    <property type="entry name" value="Outer membrane protein transport protein (OMPP1/FadL/TodX)"/>
    <property type="match status" value="1"/>
</dbReference>
<gene>
    <name evidence="8" type="ordered locus">Maqu_0613</name>
</gene>
<dbReference type="GO" id="GO:0009279">
    <property type="term" value="C:cell outer membrane"/>
    <property type="evidence" value="ECO:0007669"/>
    <property type="project" value="UniProtKB-SubCell"/>
</dbReference>
<keyword evidence="4" id="KW-0812">Transmembrane</keyword>
<dbReference type="InterPro" id="IPR005017">
    <property type="entry name" value="OMPP1/FadL/TodX"/>
</dbReference>
<evidence type="ECO:0000313" key="9">
    <source>
        <dbReference type="Proteomes" id="UP000000998"/>
    </source>
</evidence>
<dbReference type="PANTHER" id="PTHR35093:SF8">
    <property type="entry name" value="OUTER MEMBRANE PROTEIN NMB0088-RELATED"/>
    <property type="match status" value="1"/>
</dbReference>
<evidence type="ECO:0000256" key="4">
    <source>
        <dbReference type="ARBA" id="ARBA00022692"/>
    </source>
</evidence>
<protein>
    <recommendedName>
        <fullName evidence="10">Outer membrane protein beta-barrel domain-containing protein</fullName>
    </recommendedName>
</protein>
<proteinExistence type="inferred from homology"/>
<evidence type="ECO:0000256" key="6">
    <source>
        <dbReference type="ARBA" id="ARBA00023136"/>
    </source>
</evidence>
<dbReference type="EMBL" id="CP000514">
    <property type="protein sequence ID" value="ABM17714.1"/>
    <property type="molecule type" value="Genomic_DNA"/>
</dbReference>
<keyword evidence="3" id="KW-1134">Transmembrane beta strand</keyword>
<keyword evidence="7" id="KW-0998">Cell outer membrane</keyword>
<organism evidence="8 9">
    <name type="scientific">Marinobacter nauticus (strain ATCC 700491 / DSM 11845 / VT8)</name>
    <name type="common">Marinobacter aquaeolei</name>
    <dbReference type="NCBI Taxonomy" id="351348"/>
    <lineage>
        <taxon>Bacteria</taxon>
        <taxon>Pseudomonadati</taxon>
        <taxon>Pseudomonadota</taxon>
        <taxon>Gammaproteobacteria</taxon>
        <taxon>Pseudomonadales</taxon>
        <taxon>Marinobacteraceae</taxon>
        <taxon>Marinobacter</taxon>
    </lineage>
</organism>
<evidence type="ECO:0000256" key="5">
    <source>
        <dbReference type="ARBA" id="ARBA00022729"/>
    </source>
</evidence>
<evidence type="ECO:0000256" key="2">
    <source>
        <dbReference type="ARBA" id="ARBA00008163"/>
    </source>
</evidence>
<evidence type="ECO:0000256" key="7">
    <source>
        <dbReference type="ARBA" id="ARBA00023237"/>
    </source>
</evidence>
<reference evidence="9" key="1">
    <citation type="journal article" date="2011" name="Appl. Environ. Microbiol.">
        <title>Genomic potential of Marinobacter aquaeolei, a biogeochemical 'opportunitroph'.</title>
        <authorList>
            <person name="Singer E."/>
            <person name="Webb E.A."/>
            <person name="Nelson W.C."/>
            <person name="Heidelberg J.F."/>
            <person name="Ivanova N."/>
            <person name="Pati A."/>
            <person name="Edwards K.J."/>
        </authorList>
    </citation>
    <scope>NUCLEOTIDE SEQUENCE [LARGE SCALE GENOMIC DNA]</scope>
    <source>
        <strain evidence="9">ATCC 700491 / DSM 11845 / VT8</strain>
    </source>
</reference>
<name>A1TY95_MARN8</name>
<dbReference type="SUPFAM" id="SSF56935">
    <property type="entry name" value="Porins"/>
    <property type="match status" value="1"/>
</dbReference>
<evidence type="ECO:0008006" key="10">
    <source>
        <dbReference type="Google" id="ProtNLM"/>
    </source>
</evidence>
<dbReference type="AlphaFoldDB" id="A1TY95"/>
<dbReference type="PANTHER" id="PTHR35093">
    <property type="entry name" value="OUTER MEMBRANE PROTEIN NMB0088-RELATED"/>
    <property type="match status" value="1"/>
</dbReference>
<sequence>MSGWETALAYRAESSASTSIDANVIVDQTIPDPGLALAVTTIDSFQPEIWVVGTQYKGDGWRIGGSVEQQNWSGLEDKFTSDTIKDQNSLSPAARMQFEDTLTPRLGGEYMLNDNFTFRAGVAYEESPLKTTRNPEINYLDTDKISVGLGLSATYNRTRLLAYPVRVDLGYQYQMLQERDFTIVDFNGNEEDVTADGDIHVFSGSITLRF</sequence>
<dbReference type="Proteomes" id="UP000000998">
    <property type="component" value="Chromosome"/>
</dbReference>